<keyword evidence="2" id="KW-1185">Reference proteome</keyword>
<sequence length="352" mass="39289">MKVAIAAELAPAKTFIPLMEEFNAKFIALSHGRGVKELLEPYCQSIYPIGESRRSNGNKILIAVRILSDIKKAFKALKENKPEILLTCGNAGDVRKSIAAAKLLRIPVLHIEQDIYNPIEMIAFANLVTAPSAEYKEYLETNYHLKNVENIGGYPHALYVKNLKLEDPKAVKEKYNLHEFILAVLGGDLKTNDIPPLIKTLEALKEDVLLAPFRFDRKLIEKNITSKKIHILEGFVDLPSLMKASKAMIYAAGMGVTIEAGVLRVPSIKIAGFHRQHASIDLCEKIGIPIAKIEDIDHLIHDLKPPDSTYLLSTAKESVEKLINLLESFQPKGPCGGFKSFKKIWEARSKFK</sequence>
<evidence type="ECO:0008006" key="3">
    <source>
        <dbReference type="Google" id="ProtNLM"/>
    </source>
</evidence>
<dbReference type="Proteomes" id="UP000249782">
    <property type="component" value="Unassembled WGS sequence"/>
</dbReference>
<proteinExistence type="predicted"/>
<evidence type="ECO:0000313" key="2">
    <source>
        <dbReference type="Proteomes" id="UP000249782"/>
    </source>
</evidence>
<comment type="caution">
    <text evidence="1">The sequence shown here is derived from an EMBL/GenBank/DDBJ whole genome shotgun (WGS) entry which is preliminary data.</text>
</comment>
<dbReference type="AlphaFoldDB" id="A0A328PGZ1"/>
<accession>A0A328PGZ1</accession>
<reference evidence="1 2" key="1">
    <citation type="submission" date="2018-06" db="EMBL/GenBank/DDBJ databases">
        <title>Draft genome sequence of hyperthermophilic methanogen Methanothermobacter tenebrarum sp. MCM-B 1447.</title>
        <authorList>
            <person name="Pore S.D."/>
            <person name="Dagar S."/>
            <person name="Dhakephalkar P.K."/>
        </authorList>
    </citation>
    <scope>NUCLEOTIDE SEQUENCE [LARGE SCALE GENOMIC DNA]</scope>
    <source>
        <strain evidence="1 2">MCM B 1447</strain>
    </source>
</reference>
<dbReference type="RefSeq" id="WP_112094103.1">
    <property type="nucleotide sequence ID" value="NZ_QLOE01000006.1"/>
</dbReference>
<gene>
    <name evidence="1" type="ORF">DPC56_05670</name>
</gene>
<dbReference type="SUPFAM" id="SSF53756">
    <property type="entry name" value="UDP-Glycosyltransferase/glycogen phosphorylase"/>
    <property type="match status" value="1"/>
</dbReference>
<dbReference type="OrthoDB" id="81356at2157"/>
<organism evidence="1 2">
    <name type="scientific">Methanothermobacter tenebrarum</name>
    <dbReference type="NCBI Taxonomy" id="680118"/>
    <lineage>
        <taxon>Archaea</taxon>
        <taxon>Methanobacteriati</taxon>
        <taxon>Methanobacteriota</taxon>
        <taxon>Methanomada group</taxon>
        <taxon>Methanobacteria</taxon>
        <taxon>Methanobacteriales</taxon>
        <taxon>Methanobacteriaceae</taxon>
        <taxon>Methanothermobacter</taxon>
    </lineage>
</organism>
<dbReference type="Gene3D" id="3.40.50.2000">
    <property type="entry name" value="Glycogen Phosphorylase B"/>
    <property type="match status" value="2"/>
</dbReference>
<name>A0A328PGZ1_9EURY</name>
<evidence type="ECO:0000313" key="1">
    <source>
        <dbReference type="EMBL" id="RAO78916.1"/>
    </source>
</evidence>
<protein>
    <recommendedName>
        <fullName evidence="3">DUF354 domain-containing protein</fullName>
    </recommendedName>
</protein>
<dbReference type="EMBL" id="QLOE01000006">
    <property type="protein sequence ID" value="RAO78916.1"/>
    <property type="molecule type" value="Genomic_DNA"/>
</dbReference>